<dbReference type="RefSeq" id="WP_286248490.1">
    <property type="nucleotide sequence ID" value="NZ_AP018448.1"/>
</dbReference>
<dbReference type="NCBIfam" id="TIGR01686">
    <property type="entry name" value="FkbH"/>
    <property type="match status" value="1"/>
</dbReference>
<dbReference type="Gene3D" id="3.40.50.1000">
    <property type="entry name" value="HAD superfamily/HAD-like"/>
    <property type="match status" value="1"/>
</dbReference>
<feature type="region of interest" description="Disordered" evidence="1">
    <location>
        <begin position="329"/>
        <end position="349"/>
    </location>
</feature>
<sequence length="388" mass="42414">MSDKTGADAPAMVKCLVWDLDNTLWQGTLLEDTEVRLPDAIRAAIVELDSRGILQSVCSRNDHDLAWARLEKLGVAEYFVLPEIGWGPKSEAVRRIADGLNFAHRTIAFIDDQPAERAEVAYHLPDVRCYPAEDALTLTGLPEFSPAVSTVDSRRRREMYQAGFRREGERSAFEGPDEEFLRSLDLVMTIGRATEEEITRVEELTLRTSQMNATGVHYSDRALRDLLADPGHEVLVTSLTDRFGPHGAVGVMLVEKHPAVWHLKLLATSCRVVSFGAGSVILSWLVDQAAAAGVHLVADFRRTDRNRMMEVAYRFAGFDEEPCACRDAVPTAPAQTGGADETAAEEGEGQVERLHLAATPRPSSTTIRLIAPDLAARPAADTSVAAGA</sequence>
<evidence type="ECO:0000313" key="3">
    <source>
        <dbReference type="Proteomes" id="UP001321542"/>
    </source>
</evidence>
<dbReference type="SUPFAM" id="SSF56784">
    <property type="entry name" value="HAD-like"/>
    <property type="match status" value="1"/>
</dbReference>
<dbReference type="InterPro" id="IPR016181">
    <property type="entry name" value="Acyl_CoA_acyltransferase"/>
</dbReference>
<evidence type="ECO:0008006" key="4">
    <source>
        <dbReference type="Google" id="ProtNLM"/>
    </source>
</evidence>
<organism evidence="2 3">
    <name type="scientific">Streptomyces graminofaciens</name>
    <dbReference type="NCBI Taxonomy" id="68212"/>
    <lineage>
        <taxon>Bacteria</taxon>
        <taxon>Bacillati</taxon>
        <taxon>Actinomycetota</taxon>
        <taxon>Actinomycetes</taxon>
        <taxon>Kitasatosporales</taxon>
        <taxon>Streptomycetaceae</taxon>
        <taxon>Streptomyces</taxon>
    </lineage>
</organism>
<accession>A0ABN5VA59</accession>
<evidence type="ECO:0000313" key="2">
    <source>
        <dbReference type="EMBL" id="BBC30127.1"/>
    </source>
</evidence>
<reference evidence="2 3" key="1">
    <citation type="journal article" date="2010" name="ChemBioChem">
        <title>Cloning and characterization of the biosynthetic gene cluster of 16-membered macrolide antibiotic FD-891: involvement of a dual functional cytochrome P450 monooxygenase catalyzing epoxidation and hydroxylation.</title>
        <authorList>
            <person name="Kudo F."/>
            <person name="Motegi A."/>
            <person name="Mizoue K."/>
            <person name="Eguchi T."/>
        </authorList>
    </citation>
    <scope>NUCLEOTIDE SEQUENCE [LARGE SCALE GENOMIC DNA]</scope>
    <source>
        <strain evidence="2 3">A-8890</strain>
    </source>
</reference>
<dbReference type="InterPro" id="IPR036412">
    <property type="entry name" value="HAD-like_sf"/>
</dbReference>
<dbReference type="InterPro" id="IPR010037">
    <property type="entry name" value="FkbH_domain"/>
</dbReference>
<dbReference type="InterPro" id="IPR010033">
    <property type="entry name" value="HAD_SF_ppase_IIIC"/>
</dbReference>
<dbReference type="SUPFAM" id="SSF55729">
    <property type="entry name" value="Acyl-CoA N-acyltransferases (Nat)"/>
    <property type="match status" value="1"/>
</dbReference>
<gene>
    <name evidence="2" type="ORF">SGFS_014210</name>
</gene>
<dbReference type="EMBL" id="AP018448">
    <property type="protein sequence ID" value="BBC30127.1"/>
    <property type="molecule type" value="Genomic_DNA"/>
</dbReference>
<keyword evidence="3" id="KW-1185">Reference proteome</keyword>
<dbReference type="Proteomes" id="UP001321542">
    <property type="component" value="Chromosome"/>
</dbReference>
<reference evidence="2 3" key="2">
    <citation type="journal article" date="2023" name="ChemBioChem">
        <title>Acyltransferase Domain Exchange between Two Independent Type I Polyketide Synthases in the Same Producer Strain of Macrolide Antibiotics.</title>
        <authorList>
            <person name="Kudo F."/>
            <person name="Kishikawa K."/>
            <person name="Tsuboi K."/>
            <person name="Kido T."/>
            <person name="Usui T."/>
            <person name="Hashimoto J."/>
            <person name="Shin-Ya K."/>
            <person name="Miyanaga A."/>
            <person name="Eguchi T."/>
        </authorList>
    </citation>
    <scope>NUCLEOTIDE SEQUENCE [LARGE SCALE GENOMIC DNA]</scope>
    <source>
        <strain evidence="2 3">A-8890</strain>
    </source>
</reference>
<proteinExistence type="predicted"/>
<dbReference type="NCBIfam" id="TIGR01681">
    <property type="entry name" value="HAD-SF-IIIC"/>
    <property type="match status" value="1"/>
</dbReference>
<protein>
    <recommendedName>
        <fullName evidence="4">Methoxymalonate biosynthesis protein</fullName>
    </recommendedName>
</protein>
<name>A0ABN5VA59_9ACTN</name>
<evidence type="ECO:0000256" key="1">
    <source>
        <dbReference type="SAM" id="MobiDB-lite"/>
    </source>
</evidence>
<dbReference type="InterPro" id="IPR023214">
    <property type="entry name" value="HAD_sf"/>
</dbReference>